<protein>
    <recommendedName>
        <fullName evidence="3">Transposase IS204/IS1001/IS1096/IS1165 zinc-finger domain-containing protein</fullName>
    </recommendedName>
</protein>
<name>A0A1V4AUA5_9BACT</name>
<dbReference type="STRING" id="1004156.AYP45_07515"/>
<dbReference type="Proteomes" id="UP000189681">
    <property type="component" value="Unassembled WGS sequence"/>
</dbReference>
<dbReference type="EMBL" id="AYTS01000063">
    <property type="protein sequence ID" value="OOP56705.1"/>
    <property type="molecule type" value="Genomic_DNA"/>
</dbReference>
<organism evidence="1 2">
    <name type="scientific">Candidatus Brocadia carolinensis</name>
    <dbReference type="NCBI Taxonomy" id="1004156"/>
    <lineage>
        <taxon>Bacteria</taxon>
        <taxon>Pseudomonadati</taxon>
        <taxon>Planctomycetota</taxon>
        <taxon>Candidatus Brocadiia</taxon>
        <taxon>Candidatus Brocadiales</taxon>
        <taxon>Candidatus Brocadiaceae</taxon>
        <taxon>Candidatus Brocadia</taxon>
    </lineage>
</organism>
<dbReference type="AlphaFoldDB" id="A0A1V4AUA5"/>
<accession>A0A1V4AUA5</accession>
<reference evidence="1 2" key="1">
    <citation type="journal article" date="2017" name="Water Res.">
        <title>Discovery and metagenomic analysis of an anammox bacterial enrichment related to Candidatus "Brocadia caroliniensis" in a full-scale glycerol-fed nitritation-denitritation separate centrate treatment process.</title>
        <authorList>
            <person name="Park H."/>
            <person name="Brotto A.C."/>
            <person name="van Loosdrecht M.C."/>
            <person name="Chandran K."/>
        </authorList>
    </citation>
    <scope>NUCLEOTIDE SEQUENCE [LARGE SCALE GENOMIC DNA]</scope>
    <source>
        <strain evidence="1">26THWARD</strain>
    </source>
</reference>
<evidence type="ECO:0000313" key="2">
    <source>
        <dbReference type="Proteomes" id="UP000189681"/>
    </source>
</evidence>
<evidence type="ECO:0000313" key="1">
    <source>
        <dbReference type="EMBL" id="OOP56705.1"/>
    </source>
</evidence>
<sequence length="62" mass="7326">MRKEKRLLNEYRFTGLRPQSGIMGIFGETKVHVIRFVRSQKAVCGCCDVAHRSYYDKKVRYV</sequence>
<evidence type="ECO:0008006" key="3">
    <source>
        <dbReference type="Google" id="ProtNLM"/>
    </source>
</evidence>
<proteinExistence type="predicted"/>
<gene>
    <name evidence="1" type="ORF">AYP45_07515</name>
</gene>
<comment type="caution">
    <text evidence="1">The sequence shown here is derived from an EMBL/GenBank/DDBJ whole genome shotgun (WGS) entry which is preliminary data.</text>
</comment>